<dbReference type="AlphaFoldDB" id="A0A2T0QCM3"/>
<reference evidence="6 7" key="1">
    <citation type="submission" date="2018-03" db="EMBL/GenBank/DDBJ databases">
        <title>Genomic Encyclopedia of Archaeal and Bacterial Type Strains, Phase II (KMG-II): from individual species to whole genera.</title>
        <authorList>
            <person name="Goeker M."/>
        </authorList>
    </citation>
    <scope>NUCLEOTIDE SEQUENCE [LARGE SCALE GENOMIC DNA]</scope>
    <source>
        <strain evidence="6 7">DSM 45601</strain>
    </source>
</reference>
<evidence type="ECO:0000313" key="7">
    <source>
        <dbReference type="Proteomes" id="UP000237846"/>
    </source>
</evidence>
<evidence type="ECO:0000256" key="2">
    <source>
        <dbReference type="ARBA" id="ARBA00022980"/>
    </source>
</evidence>
<dbReference type="PROSITE" id="PS50126">
    <property type="entry name" value="S1"/>
    <property type="match status" value="2"/>
</dbReference>
<evidence type="ECO:0000259" key="5">
    <source>
        <dbReference type="PROSITE" id="PS50126"/>
    </source>
</evidence>
<dbReference type="PANTHER" id="PTHR10724">
    <property type="entry name" value="30S RIBOSOMAL PROTEIN S1"/>
    <property type="match status" value="1"/>
</dbReference>
<dbReference type="EMBL" id="PVZC01000001">
    <property type="protein sequence ID" value="PRY01603.1"/>
    <property type="molecule type" value="Genomic_DNA"/>
</dbReference>
<gene>
    <name evidence="6" type="ORF">CLV72_101186</name>
</gene>
<dbReference type="GO" id="GO:0003735">
    <property type="term" value="F:structural constituent of ribosome"/>
    <property type="evidence" value="ECO:0007669"/>
    <property type="project" value="TreeGrafter"/>
</dbReference>
<dbReference type="GO" id="GO:0003729">
    <property type="term" value="F:mRNA binding"/>
    <property type="evidence" value="ECO:0007669"/>
    <property type="project" value="TreeGrafter"/>
</dbReference>
<feature type="domain" description="S1 motif" evidence="5">
    <location>
        <begin position="384"/>
        <end position="453"/>
    </location>
</feature>
<dbReference type="Proteomes" id="UP000237846">
    <property type="component" value="Unassembled WGS sequence"/>
</dbReference>
<protein>
    <submittedName>
        <fullName evidence="6">Small subunit ribosomal protein S1</fullName>
    </submittedName>
</protein>
<feature type="region of interest" description="Disordered" evidence="4">
    <location>
        <begin position="495"/>
        <end position="522"/>
    </location>
</feature>
<evidence type="ECO:0000256" key="1">
    <source>
        <dbReference type="ARBA" id="ARBA00006767"/>
    </source>
</evidence>
<evidence type="ECO:0000313" key="6">
    <source>
        <dbReference type="EMBL" id="PRY01603.1"/>
    </source>
</evidence>
<feature type="compositionally biased region" description="Basic and acidic residues" evidence="4">
    <location>
        <begin position="509"/>
        <end position="522"/>
    </location>
</feature>
<feature type="region of interest" description="Disordered" evidence="4">
    <location>
        <begin position="49"/>
        <end position="69"/>
    </location>
</feature>
<comment type="similarity">
    <text evidence="1">Belongs to the bacterial ribosomal protein bS1 family.</text>
</comment>
<name>A0A2T0QCM3_9ACTN</name>
<sequence>MPTVRASNAIARRERPATRRARTILGRVDGQAGGGATLPYVHRITKYDPADRDQHGHYTGPQDTDSDRGPVEAAYLSAIAAFATDTGVHELAIREPESVPGADGDLPADAPPGAEAGVRDGESSGPGADSAAPGGPLPGVDAFHDGARVSLGVALELVRTMLRGGGAWCRLEAEGLFAVHVGWDQYVYVGSAAPCEGAVARTRALGLFAERLDASPYDAAFDEAGPQRPADDVFWQRLRWEVGAGRAGLLEEAPVRTLSRWHRLDRGGVDAVRARLAPRAMLTVWPGLSDDVPAVLAGLPAEGVAELVWADADGRITSAAGEVGELSARAAGARAAAVLSDGSGTRALFTAVRPDPDGVLRARWRTEPTESDRAWAVLTTLRRGEIRTGRVVEIAPFGVTFVDIGGCTAMINVPELSWRRIDRPSDVVAVGQEVTALVLDVDLVRERVPLSLKALQPDPMAALAARVGEVVTGEVTLLVPIGAFVRVEDRPDGLEGLVPAGEGHGGPEGPRDGPDLPPDRLDGGPYVRALAVGDSVAVRIAAVDLERRRIELALPGDTPPGAPAGDRR</sequence>
<dbReference type="InterPro" id="IPR050437">
    <property type="entry name" value="Ribos_protein_bS1-like"/>
</dbReference>
<accession>A0A2T0QCM3</accession>
<feature type="compositionally biased region" description="Low complexity" evidence="4">
    <location>
        <begin position="123"/>
        <end position="134"/>
    </location>
</feature>
<keyword evidence="2 6" id="KW-0689">Ribosomal protein</keyword>
<evidence type="ECO:0000256" key="3">
    <source>
        <dbReference type="ARBA" id="ARBA00023274"/>
    </source>
</evidence>
<dbReference type="InterPro" id="IPR012340">
    <property type="entry name" value="NA-bd_OB-fold"/>
</dbReference>
<comment type="caution">
    <text evidence="6">The sequence shown here is derived from an EMBL/GenBank/DDBJ whole genome shotgun (WGS) entry which is preliminary data.</text>
</comment>
<proteinExistence type="inferred from homology"/>
<keyword evidence="7" id="KW-1185">Reference proteome</keyword>
<organism evidence="6 7">
    <name type="scientific">Allonocardiopsis opalescens</name>
    <dbReference type="NCBI Taxonomy" id="1144618"/>
    <lineage>
        <taxon>Bacteria</taxon>
        <taxon>Bacillati</taxon>
        <taxon>Actinomycetota</taxon>
        <taxon>Actinomycetes</taxon>
        <taxon>Streptosporangiales</taxon>
        <taxon>Allonocardiopsis</taxon>
    </lineage>
</organism>
<feature type="region of interest" description="Disordered" evidence="4">
    <location>
        <begin position="97"/>
        <end position="139"/>
    </location>
</feature>
<dbReference type="Gene3D" id="2.40.50.140">
    <property type="entry name" value="Nucleic acid-binding proteins"/>
    <property type="match status" value="2"/>
</dbReference>
<dbReference type="SUPFAM" id="SSF50249">
    <property type="entry name" value="Nucleic acid-binding proteins"/>
    <property type="match status" value="2"/>
</dbReference>
<dbReference type="InterPro" id="IPR003029">
    <property type="entry name" value="S1_domain"/>
</dbReference>
<evidence type="ECO:0000256" key="4">
    <source>
        <dbReference type="SAM" id="MobiDB-lite"/>
    </source>
</evidence>
<dbReference type="Pfam" id="PF00575">
    <property type="entry name" value="S1"/>
    <property type="match status" value="1"/>
</dbReference>
<feature type="domain" description="S1 motif" evidence="5">
    <location>
        <begin position="468"/>
        <end position="555"/>
    </location>
</feature>
<dbReference type="GO" id="GO:0022627">
    <property type="term" value="C:cytosolic small ribosomal subunit"/>
    <property type="evidence" value="ECO:0007669"/>
    <property type="project" value="TreeGrafter"/>
</dbReference>
<dbReference type="SMART" id="SM00316">
    <property type="entry name" value="S1"/>
    <property type="match status" value="2"/>
</dbReference>
<dbReference type="GO" id="GO:0006412">
    <property type="term" value="P:translation"/>
    <property type="evidence" value="ECO:0007669"/>
    <property type="project" value="TreeGrafter"/>
</dbReference>
<dbReference type="PANTHER" id="PTHR10724:SF7">
    <property type="entry name" value="SMALL RIBOSOMAL SUBUNIT PROTEIN BS1C"/>
    <property type="match status" value="1"/>
</dbReference>
<keyword evidence="3" id="KW-0687">Ribonucleoprotein</keyword>